<protein>
    <recommendedName>
        <fullName evidence="9">G-protein coupled receptors family 1 profile domain-containing protein</fullName>
    </recommendedName>
</protein>
<feature type="transmembrane region" description="Helical" evidence="8">
    <location>
        <begin position="272"/>
        <end position="292"/>
    </location>
</feature>
<keyword evidence="3 8" id="KW-1133">Transmembrane helix</keyword>
<feature type="transmembrane region" description="Helical" evidence="8">
    <location>
        <begin position="16"/>
        <end position="40"/>
    </location>
</feature>
<dbReference type="SUPFAM" id="SSF81321">
    <property type="entry name" value="Family A G protein-coupled receptor-like"/>
    <property type="match status" value="1"/>
</dbReference>
<evidence type="ECO:0000256" key="5">
    <source>
        <dbReference type="ARBA" id="ARBA00023136"/>
    </source>
</evidence>
<comment type="subcellular location">
    <subcellularLocation>
        <location evidence="1">Membrane</location>
        <topology evidence="1">Multi-pass membrane protein</topology>
    </subcellularLocation>
</comment>
<dbReference type="InterPro" id="IPR017452">
    <property type="entry name" value="GPCR_Rhodpsn_7TM"/>
</dbReference>
<dbReference type="PROSITE" id="PS50262">
    <property type="entry name" value="G_PROTEIN_RECEP_F1_2"/>
    <property type="match status" value="1"/>
</dbReference>
<evidence type="ECO:0000256" key="7">
    <source>
        <dbReference type="ARBA" id="ARBA00023224"/>
    </source>
</evidence>
<dbReference type="Proteomes" id="UP000663844">
    <property type="component" value="Unassembled WGS sequence"/>
</dbReference>
<evidence type="ECO:0000256" key="6">
    <source>
        <dbReference type="ARBA" id="ARBA00023170"/>
    </source>
</evidence>
<feature type="transmembrane region" description="Helical" evidence="8">
    <location>
        <begin position="94"/>
        <end position="113"/>
    </location>
</feature>
<name>A0A815Q1D8_9BILA</name>
<organism evidence="10 12">
    <name type="scientific">Adineta steineri</name>
    <dbReference type="NCBI Taxonomy" id="433720"/>
    <lineage>
        <taxon>Eukaryota</taxon>
        <taxon>Metazoa</taxon>
        <taxon>Spiralia</taxon>
        <taxon>Gnathifera</taxon>
        <taxon>Rotifera</taxon>
        <taxon>Eurotatoria</taxon>
        <taxon>Bdelloidea</taxon>
        <taxon>Adinetida</taxon>
        <taxon>Adinetidae</taxon>
        <taxon>Adineta</taxon>
    </lineage>
</organism>
<feature type="transmembrane region" description="Helical" evidence="8">
    <location>
        <begin position="227"/>
        <end position="252"/>
    </location>
</feature>
<dbReference type="GO" id="GO:0005886">
    <property type="term" value="C:plasma membrane"/>
    <property type="evidence" value="ECO:0007669"/>
    <property type="project" value="TreeGrafter"/>
</dbReference>
<accession>A0A815Q1D8</accession>
<evidence type="ECO:0000259" key="9">
    <source>
        <dbReference type="PROSITE" id="PS50262"/>
    </source>
</evidence>
<evidence type="ECO:0000256" key="8">
    <source>
        <dbReference type="SAM" id="Phobius"/>
    </source>
</evidence>
<evidence type="ECO:0000256" key="2">
    <source>
        <dbReference type="ARBA" id="ARBA00022692"/>
    </source>
</evidence>
<dbReference type="Gene3D" id="1.20.1070.10">
    <property type="entry name" value="Rhodopsin 7-helix transmembrane proteins"/>
    <property type="match status" value="1"/>
</dbReference>
<dbReference type="EMBL" id="CAJNOG010001590">
    <property type="protein sequence ID" value="CAF1456613.1"/>
    <property type="molecule type" value="Genomic_DNA"/>
</dbReference>
<dbReference type="InterPro" id="IPR000276">
    <property type="entry name" value="GPCR_Rhodpsn"/>
</dbReference>
<dbReference type="EMBL" id="CAJOAZ010000735">
    <property type="protein sequence ID" value="CAF3704887.1"/>
    <property type="molecule type" value="Genomic_DNA"/>
</dbReference>
<comment type="caution">
    <text evidence="10">The sequence shown here is derived from an EMBL/GenBank/DDBJ whole genome shotgun (WGS) entry which is preliminary data.</text>
</comment>
<feature type="transmembrane region" description="Helical" evidence="8">
    <location>
        <begin position="176"/>
        <end position="206"/>
    </location>
</feature>
<evidence type="ECO:0000256" key="4">
    <source>
        <dbReference type="ARBA" id="ARBA00023040"/>
    </source>
</evidence>
<dbReference type="Pfam" id="PF00001">
    <property type="entry name" value="7tm_1"/>
    <property type="match status" value="1"/>
</dbReference>
<keyword evidence="2 8" id="KW-0812">Transmembrane</keyword>
<feature type="transmembrane region" description="Helical" evidence="8">
    <location>
        <begin position="52"/>
        <end position="74"/>
    </location>
</feature>
<feature type="domain" description="G-protein coupled receptors family 1 profile" evidence="9">
    <location>
        <begin position="31"/>
        <end position="289"/>
    </location>
</feature>
<evidence type="ECO:0000256" key="3">
    <source>
        <dbReference type="ARBA" id="ARBA00022989"/>
    </source>
</evidence>
<reference evidence="10" key="1">
    <citation type="submission" date="2021-02" db="EMBL/GenBank/DDBJ databases">
        <authorList>
            <person name="Nowell W R."/>
        </authorList>
    </citation>
    <scope>NUCLEOTIDE SEQUENCE</scope>
</reference>
<feature type="transmembrane region" description="Helical" evidence="8">
    <location>
        <begin position="133"/>
        <end position="156"/>
    </location>
</feature>
<gene>
    <name evidence="10" type="ORF">JYZ213_LOCUS41007</name>
    <name evidence="11" type="ORF">OXD698_LOCUS12543</name>
</gene>
<evidence type="ECO:0000313" key="11">
    <source>
        <dbReference type="EMBL" id="CAF3704887.1"/>
    </source>
</evidence>
<dbReference type="GO" id="GO:0004930">
    <property type="term" value="F:G protein-coupled receptor activity"/>
    <property type="evidence" value="ECO:0007669"/>
    <property type="project" value="UniProtKB-KW"/>
</dbReference>
<keyword evidence="5 8" id="KW-0472">Membrane</keyword>
<dbReference type="PANTHER" id="PTHR24243">
    <property type="entry name" value="G-PROTEIN COUPLED RECEPTOR"/>
    <property type="match status" value="1"/>
</dbReference>
<evidence type="ECO:0000256" key="1">
    <source>
        <dbReference type="ARBA" id="ARBA00004141"/>
    </source>
</evidence>
<proteinExistence type="predicted"/>
<keyword evidence="4" id="KW-0297">G-protein coupled receptor</keyword>
<keyword evidence="7" id="KW-0807">Transducer</keyword>
<dbReference type="PANTHER" id="PTHR24243:SF233">
    <property type="entry name" value="THYROTROPIN-RELEASING HORMONE RECEPTOR"/>
    <property type="match status" value="1"/>
</dbReference>
<evidence type="ECO:0000313" key="10">
    <source>
        <dbReference type="EMBL" id="CAF1456613.1"/>
    </source>
</evidence>
<keyword evidence="6" id="KW-0675">Receptor</keyword>
<dbReference type="Proteomes" id="UP000663845">
    <property type="component" value="Unassembled WGS sequence"/>
</dbReference>
<evidence type="ECO:0000313" key="12">
    <source>
        <dbReference type="Proteomes" id="UP000663845"/>
    </source>
</evidence>
<sequence>MSSSYMSRLDFISQQITIYLGLAILIAGVIGGCLTVLIFLSLRTFRESSCAFYLIIMSIFNVCALIMGLTSQISSIGFSIDWTQTSLFFCKFRVFFIIVSIMISLTSMCMATIDQYWATCHRPQWQRFCNIKLAHRITIISIIGWILYSIPCLIYYDQVILISTGQVTCIVTNAAFQWYLVYVANIIIYRLIPLIIMFVFGLLAYYNLQKIAFRTIPIVRRQLDKQLTTMVLIQIGFTSFTIWPYAIVNIIISYSDLNEDSYIAAQLELANVITLNLLYMFFAIPFYIYLCVSERFRRQFLHVLINIHLRQWQRRNVAVNQVMPEALQK</sequence>
<dbReference type="AlphaFoldDB" id="A0A815Q1D8"/>